<comment type="caution">
    <text evidence="1">The sequence shown here is derived from an EMBL/GenBank/DDBJ whole genome shotgun (WGS) entry which is preliminary data.</text>
</comment>
<reference evidence="2" key="1">
    <citation type="journal article" date="2023" name="Nat. Plants">
        <title>Single-cell RNA sequencing provides a high-resolution roadmap for understanding the multicellular compartmentation of specialized metabolism.</title>
        <authorList>
            <person name="Sun S."/>
            <person name="Shen X."/>
            <person name="Li Y."/>
            <person name="Li Y."/>
            <person name="Wang S."/>
            <person name="Li R."/>
            <person name="Zhang H."/>
            <person name="Shen G."/>
            <person name="Guo B."/>
            <person name="Wei J."/>
            <person name="Xu J."/>
            <person name="St-Pierre B."/>
            <person name="Chen S."/>
            <person name="Sun C."/>
        </authorList>
    </citation>
    <scope>NUCLEOTIDE SEQUENCE [LARGE SCALE GENOMIC DNA]</scope>
</reference>
<name>A0ACC0A6Y7_CATRO</name>
<accession>A0ACC0A6Y7</accession>
<gene>
    <name evidence="1" type="ORF">M9H77_24808</name>
</gene>
<dbReference type="EMBL" id="CM044706">
    <property type="protein sequence ID" value="KAI5656015.1"/>
    <property type="molecule type" value="Genomic_DNA"/>
</dbReference>
<organism evidence="1 2">
    <name type="scientific">Catharanthus roseus</name>
    <name type="common">Madagascar periwinkle</name>
    <name type="synonym">Vinca rosea</name>
    <dbReference type="NCBI Taxonomy" id="4058"/>
    <lineage>
        <taxon>Eukaryota</taxon>
        <taxon>Viridiplantae</taxon>
        <taxon>Streptophyta</taxon>
        <taxon>Embryophyta</taxon>
        <taxon>Tracheophyta</taxon>
        <taxon>Spermatophyta</taxon>
        <taxon>Magnoliopsida</taxon>
        <taxon>eudicotyledons</taxon>
        <taxon>Gunneridae</taxon>
        <taxon>Pentapetalae</taxon>
        <taxon>asterids</taxon>
        <taxon>lamiids</taxon>
        <taxon>Gentianales</taxon>
        <taxon>Apocynaceae</taxon>
        <taxon>Rauvolfioideae</taxon>
        <taxon>Vinceae</taxon>
        <taxon>Catharanthinae</taxon>
        <taxon>Catharanthus</taxon>
    </lineage>
</organism>
<evidence type="ECO:0000313" key="2">
    <source>
        <dbReference type="Proteomes" id="UP001060085"/>
    </source>
</evidence>
<proteinExistence type="predicted"/>
<keyword evidence="2" id="KW-1185">Reference proteome</keyword>
<dbReference type="Proteomes" id="UP001060085">
    <property type="component" value="Linkage Group LG06"/>
</dbReference>
<sequence length="327" mass="37551">MALRKALWIRQFTKNRLESTKLPSLDPPSNALQKLPNFQREFLSLPPDSSKTGFFRRFLDQKRAINQSVPSKLPEFLNIPVGDKLREKLRSINIAGERPSSIPAAMEIGGGMSVEQARKILRSAQLEKIRLRIKEMPSNSILYHDFVKICGEVCNNIEQGLEFAKILDHSGTVIVLGNVVFLRPDQVAKSVEKMISESIIATPNDPRRKELEEMEKKKGIIDEKASSLVKGELYCGLGFILLQTLGFMRLTFWELSWDVMEPICFFVTSLHFAIAYGFFLRTSKEPSFEGYFRRRFEVKQKKLMKIHNFDVEKYNQLRQAAGKNSFL</sequence>
<evidence type="ECO:0000313" key="1">
    <source>
        <dbReference type="EMBL" id="KAI5656015.1"/>
    </source>
</evidence>
<protein>
    <submittedName>
        <fullName evidence="1">Uncharacterized protein</fullName>
    </submittedName>
</protein>